<dbReference type="PATRIC" id="fig|879305.3.peg.819"/>
<evidence type="ECO:0000256" key="1">
    <source>
        <dbReference type="SAM" id="Coils"/>
    </source>
</evidence>
<comment type="caution">
    <text evidence="2">The sequence shown here is derived from an EMBL/GenBank/DDBJ whole genome shotgun (WGS) entry which is preliminary data.</text>
</comment>
<protein>
    <submittedName>
        <fullName evidence="2">Conserved domain protein</fullName>
    </submittedName>
</protein>
<keyword evidence="1" id="KW-0175">Coiled coil</keyword>
<sequence length="113" mass="12325">MRKNKLGKAVLALTLATSFVIGPSLPVNTLNPTAVSEAASDNQGLQAQADALRKSVRETKIRVKACELLMENYPNLVESIRPQLEDLVKESKESQAESESLLEEVDKLLNGGY</sequence>
<accession>F0GVI9</accession>
<reference evidence="2 3" key="1">
    <citation type="submission" date="2011-01" db="EMBL/GenBank/DDBJ databases">
        <authorList>
            <person name="Durkin A.S."/>
            <person name="Madupu R."/>
            <person name="Torralba M."/>
            <person name="Gillis M."/>
            <person name="Methe B."/>
            <person name="Sutton G."/>
            <person name="Nelson K.E."/>
        </authorList>
    </citation>
    <scope>NUCLEOTIDE SEQUENCE [LARGE SCALE GENOMIC DNA]</scope>
    <source>
        <strain evidence="2 3">ACS-065-V-Col13</strain>
    </source>
</reference>
<dbReference type="AlphaFoldDB" id="F0GVI9"/>
<dbReference type="STRING" id="879305.HMPREF9290_0822"/>
<organism evidence="2 3">
    <name type="scientific">Anaerococcus prevotii ACS-065-V-Col13</name>
    <dbReference type="NCBI Taxonomy" id="879305"/>
    <lineage>
        <taxon>Bacteria</taxon>
        <taxon>Bacillati</taxon>
        <taxon>Bacillota</taxon>
        <taxon>Tissierellia</taxon>
        <taxon>Tissierellales</taxon>
        <taxon>Peptoniphilaceae</taxon>
        <taxon>Anaerococcus</taxon>
    </lineage>
</organism>
<name>F0GVI9_9FIRM</name>
<dbReference type="Proteomes" id="UP000005286">
    <property type="component" value="Unassembled WGS sequence"/>
</dbReference>
<feature type="coiled-coil region" evidence="1">
    <location>
        <begin position="42"/>
        <end position="104"/>
    </location>
</feature>
<gene>
    <name evidence="2" type="ORF">HMPREF9290_0822</name>
</gene>
<dbReference type="EMBL" id="AEXM01000016">
    <property type="protein sequence ID" value="EGC82150.1"/>
    <property type="molecule type" value="Genomic_DNA"/>
</dbReference>
<proteinExistence type="predicted"/>
<evidence type="ECO:0000313" key="2">
    <source>
        <dbReference type="EMBL" id="EGC82150.1"/>
    </source>
</evidence>
<keyword evidence="3" id="KW-1185">Reference proteome</keyword>
<evidence type="ECO:0000313" key="3">
    <source>
        <dbReference type="Proteomes" id="UP000005286"/>
    </source>
</evidence>
<dbReference type="RefSeq" id="WP_004834743.1">
    <property type="nucleotide sequence ID" value="NZ_AEXM01000016.1"/>
</dbReference>